<protein>
    <submittedName>
        <fullName evidence="1">Uncharacterized protein</fullName>
    </submittedName>
</protein>
<dbReference type="AlphaFoldDB" id="Q9RHE1"/>
<dbReference type="EMBL" id="AF033858">
    <property type="protein sequence ID" value="AAF22857.1"/>
    <property type="molecule type" value="Genomic_DNA"/>
</dbReference>
<organism evidence="1">
    <name type="scientific">Pediococcus pentosaceus</name>
    <dbReference type="NCBI Taxonomy" id="1255"/>
    <lineage>
        <taxon>Bacteria</taxon>
        <taxon>Bacillati</taxon>
        <taxon>Bacillota</taxon>
        <taxon>Bacilli</taxon>
        <taxon>Lactobacillales</taxon>
        <taxon>Lactobacillaceae</taxon>
        <taxon>Pediococcus</taxon>
    </lineage>
</organism>
<name>Q9RHE1_PEDPE</name>
<accession>Q9RHE1</accession>
<reference evidence="1" key="1">
    <citation type="journal article" date="2000" name="Plasmid">
        <title>Nucleotide sequence and analysis of plasmid pMD136 from Pediococcus pentosaceus FBB61 (ATCC43200) involved in pediocin A production.</title>
        <authorList>
            <person name="Giacomini A."/>
            <person name="Squartini A."/>
            <person name="Nuti M.P."/>
        </authorList>
    </citation>
    <scope>NUCLEOTIDE SEQUENCE</scope>
    <source>
        <strain evidence="1">ATCC 43200</strain>
        <plasmid evidence="1">pMD136</plasmid>
    </source>
</reference>
<sequence>MLGLQDISTFLRYNTTSRKVKTVAILIVGGGAYGVKTVIKPYPDERGSLGVDYRRLTTNVEFRNVYRYLNCISC</sequence>
<evidence type="ECO:0000313" key="1">
    <source>
        <dbReference type="EMBL" id="AAF22857.1"/>
    </source>
</evidence>
<keyword evidence="1" id="KW-0614">Plasmid</keyword>
<proteinExistence type="predicted"/>
<geneLocation type="plasmid" evidence="1">
    <name>pMD136</name>
</geneLocation>